<evidence type="ECO:0000313" key="2">
    <source>
        <dbReference type="EMBL" id="KAK0712614.1"/>
    </source>
</evidence>
<dbReference type="GeneID" id="85321312"/>
<dbReference type="Pfam" id="PF00106">
    <property type="entry name" value="adh_short"/>
    <property type="match status" value="1"/>
</dbReference>
<sequence length="204" mass="20957">HTKEYAQISPSRPELSAAGKFVVVTGGGIGIGLAISTAYAQAGAKIIAILGRRREVLEAAAKQISAANPEGTTDALFDTADISKGDSVTAAIGGFARKTGAKIDVLISNAGVLPQPSFVLGSSAPEVHKGLETNILGPLNLIEAAVPYAAPNVSIFNISSGIPHLRAIPGGTWAYAATKLAVVKTLDYLQFDNPDMHIVTAGLE</sequence>
<organism evidence="2 3">
    <name type="scientific">Lasiosphaeria miniovina</name>
    <dbReference type="NCBI Taxonomy" id="1954250"/>
    <lineage>
        <taxon>Eukaryota</taxon>
        <taxon>Fungi</taxon>
        <taxon>Dikarya</taxon>
        <taxon>Ascomycota</taxon>
        <taxon>Pezizomycotina</taxon>
        <taxon>Sordariomycetes</taxon>
        <taxon>Sordariomycetidae</taxon>
        <taxon>Sordariales</taxon>
        <taxon>Lasiosphaeriaceae</taxon>
        <taxon>Lasiosphaeria</taxon>
    </lineage>
</organism>
<accession>A0AA40AB81</accession>
<evidence type="ECO:0000313" key="3">
    <source>
        <dbReference type="Proteomes" id="UP001172101"/>
    </source>
</evidence>
<keyword evidence="3" id="KW-1185">Reference proteome</keyword>
<dbReference type="InterPro" id="IPR002347">
    <property type="entry name" value="SDR_fam"/>
</dbReference>
<dbReference type="AlphaFoldDB" id="A0AA40AB81"/>
<dbReference type="Proteomes" id="UP001172101">
    <property type="component" value="Unassembled WGS sequence"/>
</dbReference>
<reference evidence="2" key="1">
    <citation type="submission" date="2023-06" db="EMBL/GenBank/DDBJ databases">
        <title>Genome-scale phylogeny and comparative genomics of the fungal order Sordariales.</title>
        <authorList>
            <consortium name="Lawrence Berkeley National Laboratory"/>
            <person name="Hensen N."/>
            <person name="Bonometti L."/>
            <person name="Westerberg I."/>
            <person name="Brannstrom I.O."/>
            <person name="Guillou S."/>
            <person name="Cros-Aarteil S."/>
            <person name="Calhoun S."/>
            <person name="Haridas S."/>
            <person name="Kuo A."/>
            <person name="Mondo S."/>
            <person name="Pangilinan J."/>
            <person name="Riley R."/>
            <person name="LaButti K."/>
            <person name="Andreopoulos B."/>
            <person name="Lipzen A."/>
            <person name="Chen C."/>
            <person name="Yanf M."/>
            <person name="Daum C."/>
            <person name="Ng V."/>
            <person name="Clum A."/>
            <person name="Steindorff A."/>
            <person name="Ohm R."/>
            <person name="Martin F."/>
            <person name="Silar P."/>
            <person name="Natvig D."/>
            <person name="Lalanne C."/>
            <person name="Gautier V."/>
            <person name="Ament-velasquez S.L."/>
            <person name="Kruys A."/>
            <person name="Hutchinson M.I."/>
            <person name="Powell A.J."/>
            <person name="Barry K."/>
            <person name="Miller A.N."/>
            <person name="Grigoriev I.V."/>
            <person name="Debuchy R."/>
            <person name="Gladieux P."/>
            <person name="Thoren M.H."/>
            <person name="Johannesson H."/>
        </authorList>
    </citation>
    <scope>NUCLEOTIDE SEQUENCE</scope>
    <source>
        <strain evidence="2">SMH2392-1A</strain>
    </source>
</reference>
<dbReference type="Gene3D" id="3.40.50.720">
    <property type="entry name" value="NAD(P)-binding Rossmann-like Domain"/>
    <property type="match status" value="1"/>
</dbReference>
<comment type="similarity">
    <text evidence="1">Belongs to the short-chain dehydrogenases/reductases (SDR) family.</text>
</comment>
<proteinExistence type="inferred from homology"/>
<protein>
    <submittedName>
        <fullName evidence="2">Uncharacterized protein</fullName>
    </submittedName>
</protein>
<dbReference type="InterPro" id="IPR036291">
    <property type="entry name" value="NAD(P)-bd_dom_sf"/>
</dbReference>
<evidence type="ECO:0000256" key="1">
    <source>
        <dbReference type="ARBA" id="ARBA00006484"/>
    </source>
</evidence>
<dbReference type="CDD" id="cd05233">
    <property type="entry name" value="SDR_c"/>
    <property type="match status" value="1"/>
</dbReference>
<dbReference type="RefSeq" id="XP_060293937.1">
    <property type="nucleotide sequence ID" value="XM_060438042.1"/>
</dbReference>
<feature type="non-terminal residue" evidence="2">
    <location>
        <position position="1"/>
    </location>
</feature>
<dbReference type="PANTHER" id="PTHR42760">
    <property type="entry name" value="SHORT-CHAIN DEHYDROGENASES/REDUCTASES FAMILY MEMBER"/>
    <property type="match status" value="1"/>
</dbReference>
<comment type="caution">
    <text evidence="2">The sequence shown here is derived from an EMBL/GenBank/DDBJ whole genome shotgun (WGS) entry which is preliminary data.</text>
</comment>
<dbReference type="EMBL" id="JAUIRO010000005">
    <property type="protein sequence ID" value="KAK0712614.1"/>
    <property type="molecule type" value="Genomic_DNA"/>
</dbReference>
<dbReference type="SUPFAM" id="SSF51735">
    <property type="entry name" value="NAD(P)-binding Rossmann-fold domains"/>
    <property type="match status" value="1"/>
</dbReference>
<name>A0AA40AB81_9PEZI</name>
<dbReference type="PRINTS" id="PR00081">
    <property type="entry name" value="GDHRDH"/>
</dbReference>
<dbReference type="GO" id="GO:0016616">
    <property type="term" value="F:oxidoreductase activity, acting on the CH-OH group of donors, NAD or NADP as acceptor"/>
    <property type="evidence" value="ECO:0007669"/>
    <property type="project" value="TreeGrafter"/>
</dbReference>
<gene>
    <name evidence="2" type="ORF">B0T26DRAFT_648917</name>
</gene>